<dbReference type="CDD" id="cd11331">
    <property type="entry name" value="AmyAc_OligoGlu_like"/>
    <property type="match status" value="1"/>
</dbReference>
<comment type="similarity">
    <text evidence="1">Belongs to the glycosyl hydrolase 13 family.</text>
</comment>
<evidence type="ECO:0000313" key="6">
    <source>
        <dbReference type="Proteomes" id="UP000666240"/>
    </source>
</evidence>
<evidence type="ECO:0000256" key="1">
    <source>
        <dbReference type="ARBA" id="ARBA00008061"/>
    </source>
</evidence>
<reference evidence="5" key="1">
    <citation type="submission" date="2021-03" db="EMBL/GenBank/DDBJ databases">
        <title>Genome sequencing and assembly of Tianweitania sediminis.</title>
        <authorList>
            <person name="Chhetri G."/>
        </authorList>
    </citation>
    <scope>NUCLEOTIDE SEQUENCE</scope>
    <source>
        <strain evidence="5">Z8</strain>
    </source>
</reference>
<dbReference type="PANTHER" id="PTHR10357">
    <property type="entry name" value="ALPHA-AMYLASE FAMILY MEMBER"/>
    <property type="match status" value="1"/>
</dbReference>
<gene>
    <name evidence="5" type="ORF">J5Y06_06250</name>
</gene>
<dbReference type="EMBL" id="JAGIYY010000001">
    <property type="protein sequence ID" value="MBP0438243.1"/>
    <property type="molecule type" value="Genomic_DNA"/>
</dbReference>
<dbReference type="InterPro" id="IPR017853">
    <property type="entry name" value="GH"/>
</dbReference>
<evidence type="ECO:0000256" key="2">
    <source>
        <dbReference type="ARBA" id="ARBA00022801"/>
    </source>
</evidence>
<dbReference type="GO" id="GO:0009313">
    <property type="term" value="P:oligosaccharide catabolic process"/>
    <property type="evidence" value="ECO:0007669"/>
    <property type="project" value="TreeGrafter"/>
</dbReference>
<organism evidence="5 6">
    <name type="scientific">Tianweitania sediminis</name>
    <dbReference type="NCBI Taxonomy" id="1502156"/>
    <lineage>
        <taxon>Bacteria</taxon>
        <taxon>Pseudomonadati</taxon>
        <taxon>Pseudomonadota</taxon>
        <taxon>Alphaproteobacteria</taxon>
        <taxon>Hyphomicrobiales</taxon>
        <taxon>Phyllobacteriaceae</taxon>
        <taxon>Tianweitania</taxon>
    </lineage>
</organism>
<keyword evidence="2" id="KW-0378">Hydrolase</keyword>
<evidence type="ECO:0000259" key="4">
    <source>
        <dbReference type="SMART" id="SM00642"/>
    </source>
</evidence>
<evidence type="ECO:0000313" key="5">
    <source>
        <dbReference type="EMBL" id="MBP0438243.1"/>
    </source>
</evidence>
<dbReference type="SUPFAM" id="SSF51011">
    <property type="entry name" value="Glycosyl hydrolase domain"/>
    <property type="match status" value="1"/>
</dbReference>
<name>A0A8J7UHW4_9HYPH</name>
<dbReference type="Gene3D" id="2.60.40.1180">
    <property type="entry name" value="Golgi alpha-mannosidase II"/>
    <property type="match status" value="1"/>
</dbReference>
<dbReference type="FunFam" id="3.90.400.10:FF:000002">
    <property type="entry name" value="Sucrose isomerase"/>
    <property type="match status" value="1"/>
</dbReference>
<feature type="domain" description="Glycosyl hydrolase family 13 catalytic" evidence="4">
    <location>
        <begin position="12"/>
        <end position="390"/>
    </location>
</feature>
<dbReference type="InterPro" id="IPR032091">
    <property type="entry name" value="Malt_amylase-like_C"/>
</dbReference>
<dbReference type="Proteomes" id="UP000666240">
    <property type="component" value="Unassembled WGS sequence"/>
</dbReference>
<dbReference type="Pfam" id="PF16657">
    <property type="entry name" value="Malt_amylase_C"/>
    <property type="match status" value="1"/>
</dbReference>
<keyword evidence="3" id="KW-0326">Glycosidase</keyword>
<dbReference type="InterPro" id="IPR013780">
    <property type="entry name" value="Glyco_hydro_b"/>
</dbReference>
<comment type="caution">
    <text evidence="5">The sequence shown here is derived from an EMBL/GenBank/DDBJ whole genome shotgun (WGS) entry which is preliminary data.</text>
</comment>
<dbReference type="SUPFAM" id="SSF51445">
    <property type="entry name" value="(Trans)glycosidases"/>
    <property type="match status" value="1"/>
</dbReference>
<dbReference type="SMART" id="SM00642">
    <property type="entry name" value="Aamy"/>
    <property type="match status" value="1"/>
</dbReference>
<dbReference type="Gene3D" id="3.20.20.80">
    <property type="entry name" value="Glycosidases"/>
    <property type="match status" value="2"/>
</dbReference>
<dbReference type="Gene3D" id="3.90.400.10">
    <property type="entry name" value="Oligo-1,6-glucosidase, Domain 2"/>
    <property type="match status" value="1"/>
</dbReference>
<evidence type="ECO:0000256" key="3">
    <source>
        <dbReference type="ARBA" id="ARBA00023295"/>
    </source>
</evidence>
<keyword evidence="6" id="KW-1185">Reference proteome</keyword>
<dbReference type="AlphaFoldDB" id="A0A8J7UHW4"/>
<dbReference type="RefSeq" id="WP_209334157.1">
    <property type="nucleotide sequence ID" value="NZ_JAGIYY010000001.1"/>
</dbReference>
<dbReference type="InterPro" id="IPR045857">
    <property type="entry name" value="O16G_dom_2"/>
</dbReference>
<dbReference type="PANTHER" id="PTHR10357:SF179">
    <property type="entry name" value="NEUTRAL AND BASIC AMINO ACID TRANSPORT PROTEIN RBAT"/>
    <property type="match status" value="1"/>
</dbReference>
<dbReference type="Pfam" id="PF00128">
    <property type="entry name" value="Alpha-amylase"/>
    <property type="match status" value="1"/>
</dbReference>
<accession>A0A8J7UHW4</accession>
<proteinExistence type="inferred from homology"/>
<sequence length="534" mass="60472">MSKWWRHGTIYQIYPRSFQDSDGDGIGDLRGIRRRIPYLAELGVNAIWLSPIFQSPMADFGYDISDYRAIDPIFGDIADFDRLLEEAHDAGLKLLLDFVPNHTSDQHAWFLESRSSRENPKRDWYIWCDPAPDGGPPNNWISNFGGPAWTLDEATGQYYYHAFLKQQPDLNWRNPELRRAMLDTLRFWLDKGVDGFRVDVIWHLIKDDKFRDNPPNPFYRPGQPDIDRNLQVHSADQEEVHEVIAEMRSVIDSYPERLLIGEIYLPVEKLMTYYGRSGEGVHLPFNFQLIQSPWQADALAKLIDDYEAALPEGGWPNWVLSNHDQPRIAARVGTAQARVATMLLLTLRGTPTLYYGDELAIGKVEIPPERIRDPWAANEPSAAFLRDSSRTPMQWDGSEHAGFSQSEPWLPLSGDWQQRNVDAAAADPDSMLAFTRKLLQLRQEEDILQEGSYSLLVSRGSVLAFERKLEGEIIGVVLNLSAEPTEVDLPPQLAAGTLLIAAQAADAPQELARTVTLAGDQGLVIRAAKEEIRS</sequence>
<dbReference type="InterPro" id="IPR006047">
    <property type="entry name" value="GH13_cat_dom"/>
</dbReference>
<dbReference type="GO" id="GO:0004556">
    <property type="term" value="F:alpha-amylase activity"/>
    <property type="evidence" value="ECO:0007669"/>
    <property type="project" value="TreeGrafter"/>
</dbReference>
<protein>
    <submittedName>
        <fullName evidence="5">Alpha-glucosidase C-terminal domain-containing protein</fullName>
    </submittedName>
</protein>